<keyword evidence="3" id="KW-0808">Transferase</keyword>
<feature type="domain" description="Glycosyl transferase family 1" evidence="1">
    <location>
        <begin position="172"/>
        <end position="315"/>
    </location>
</feature>
<dbReference type="CDD" id="cd03801">
    <property type="entry name" value="GT4_PimA-like"/>
    <property type="match status" value="1"/>
</dbReference>
<dbReference type="Proteomes" id="UP000293925">
    <property type="component" value="Unassembled WGS sequence"/>
</dbReference>
<protein>
    <submittedName>
        <fullName evidence="3">Glycosyltransferase</fullName>
    </submittedName>
</protein>
<gene>
    <name evidence="3" type="ORF">EZ456_23270</name>
</gene>
<dbReference type="Pfam" id="PF00534">
    <property type="entry name" value="Glycos_transf_1"/>
    <property type="match status" value="1"/>
</dbReference>
<comment type="caution">
    <text evidence="3">The sequence shown here is derived from an EMBL/GenBank/DDBJ whole genome shotgun (WGS) entry which is preliminary data.</text>
</comment>
<dbReference type="PANTHER" id="PTHR12526:SF630">
    <property type="entry name" value="GLYCOSYLTRANSFERASE"/>
    <property type="match status" value="1"/>
</dbReference>
<keyword evidence="4" id="KW-1185">Reference proteome</keyword>
<accession>A0A4R0PG97</accession>
<dbReference type="InterPro" id="IPR028098">
    <property type="entry name" value="Glyco_trans_4-like_N"/>
</dbReference>
<dbReference type="AlphaFoldDB" id="A0A4R0PG97"/>
<sequence length="354" mass="40695">MKIAYILPSLINKGPIIVAHTIVKNIIDKVEDIHVYYFDDDLVLKFPCPTFKLDMNTAIDFDDYDIIHTHGLRPDRYVNRWRKGIKTAKTVSTIHADIAQDFRFGYNKLVSIIFTPLWLSLMNKHDAVVVISDKLRSLYDVKFKNLHRIYNGVDIELNESQVDLKYVNEIKKFKKRDLKIVGSYAALNKRKGIDQIVNLLSVRKDLAMVFIGEGKEVEVLKNLSKTIGVFDRVLFLPYLTKPYNYIHLFDVYVMPSRSEGFGLALVEAALTKTPIVCSNIDVFKEIFNDSQVTFFDLEDTDSLGLAISEAILSKDTKRIKAYERVVESFSGKTMGENYFDFYIKLVKGINFGDK</sequence>
<evidence type="ECO:0000259" key="2">
    <source>
        <dbReference type="Pfam" id="PF13439"/>
    </source>
</evidence>
<dbReference type="RefSeq" id="WP_131534351.1">
    <property type="nucleotide sequence ID" value="NZ_SJSO01000031.1"/>
</dbReference>
<dbReference type="OrthoDB" id="7560678at2"/>
<dbReference type="Gene3D" id="3.40.50.2000">
    <property type="entry name" value="Glycogen Phosphorylase B"/>
    <property type="match status" value="2"/>
</dbReference>
<name>A0A4R0PG97_9SPHI</name>
<evidence type="ECO:0000313" key="4">
    <source>
        <dbReference type="Proteomes" id="UP000293925"/>
    </source>
</evidence>
<proteinExistence type="predicted"/>
<evidence type="ECO:0000313" key="3">
    <source>
        <dbReference type="EMBL" id="TCD17345.1"/>
    </source>
</evidence>
<organism evidence="3 4">
    <name type="scientific">Pedobacter psychrodurus</name>
    <dbReference type="NCBI Taxonomy" id="2530456"/>
    <lineage>
        <taxon>Bacteria</taxon>
        <taxon>Pseudomonadati</taxon>
        <taxon>Bacteroidota</taxon>
        <taxon>Sphingobacteriia</taxon>
        <taxon>Sphingobacteriales</taxon>
        <taxon>Sphingobacteriaceae</taxon>
        <taxon>Pedobacter</taxon>
    </lineage>
</organism>
<reference evidence="3 4" key="1">
    <citation type="submission" date="2019-02" db="EMBL/GenBank/DDBJ databases">
        <title>Pedobacter sp. RP-3-21 sp. nov., isolated from Arctic soil.</title>
        <authorList>
            <person name="Dahal R.H."/>
        </authorList>
    </citation>
    <scope>NUCLEOTIDE SEQUENCE [LARGE SCALE GENOMIC DNA]</scope>
    <source>
        <strain evidence="3 4">RP-3-21</strain>
    </source>
</reference>
<feature type="domain" description="Glycosyltransferase subfamily 4-like N-terminal" evidence="2">
    <location>
        <begin position="51"/>
        <end position="156"/>
    </location>
</feature>
<dbReference type="GO" id="GO:0016757">
    <property type="term" value="F:glycosyltransferase activity"/>
    <property type="evidence" value="ECO:0007669"/>
    <property type="project" value="InterPro"/>
</dbReference>
<dbReference type="Pfam" id="PF13439">
    <property type="entry name" value="Glyco_transf_4"/>
    <property type="match status" value="1"/>
</dbReference>
<dbReference type="PANTHER" id="PTHR12526">
    <property type="entry name" value="GLYCOSYLTRANSFERASE"/>
    <property type="match status" value="1"/>
</dbReference>
<dbReference type="EMBL" id="SJSO01000031">
    <property type="protein sequence ID" value="TCD17345.1"/>
    <property type="molecule type" value="Genomic_DNA"/>
</dbReference>
<dbReference type="InterPro" id="IPR001296">
    <property type="entry name" value="Glyco_trans_1"/>
</dbReference>
<evidence type="ECO:0000259" key="1">
    <source>
        <dbReference type="Pfam" id="PF00534"/>
    </source>
</evidence>
<dbReference type="SUPFAM" id="SSF53756">
    <property type="entry name" value="UDP-Glycosyltransferase/glycogen phosphorylase"/>
    <property type="match status" value="1"/>
</dbReference>